<feature type="region of interest" description="Disordered" evidence="1">
    <location>
        <begin position="35"/>
        <end position="98"/>
    </location>
</feature>
<dbReference type="EMBL" id="CP147982">
    <property type="protein sequence ID" value="WXK78766.1"/>
    <property type="molecule type" value="Genomic_DNA"/>
</dbReference>
<sequence length="133" mass="13435">MAKIQVGRFVRLLLILMAVVLALPTAAEGAFGTDAAAAPARNSASGAGSASAAPMASDPSEDREAALGRCLPRRGGRSAATFRAPAPPGTAVSTNAPVRTEGGLRLAAPLTGRQAVPVSRSGELPVHHLVFRC</sequence>
<keyword evidence="2" id="KW-0732">Signal</keyword>
<proteinExistence type="predicted"/>
<keyword evidence="4" id="KW-1185">Reference proteome</keyword>
<evidence type="ECO:0000256" key="2">
    <source>
        <dbReference type="SAM" id="SignalP"/>
    </source>
</evidence>
<evidence type="ECO:0000313" key="4">
    <source>
        <dbReference type="Proteomes" id="UP001626628"/>
    </source>
</evidence>
<feature type="compositionally biased region" description="Low complexity" evidence="1">
    <location>
        <begin position="35"/>
        <end position="58"/>
    </location>
</feature>
<reference evidence="3 4" key="1">
    <citation type="submission" date="2024-03" db="EMBL/GenBank/DDBJ databases">
        <title>The complete genome of Streptomyces sirii sp.nov.</title>
        <authorList>
            <person name="Zakalyukina Y.V."/>
            <person name="Belik A.R."/>
            <person name="Biryukov M.V."/>
            <person name="Baturina O.A."/>
            <person name="Kabilov M.R."/>
        </authorList>
    </citation>
    <scope>NUCLEOTIDE SEQUENCE [LARGE SCALE GENOMIC DNA]</scope>
    <source>
        <strain evidence="3 4">BP-8</strain>
    </source>
</reference>
<feature type="chain" id="PRO_5045977929" description="Secreted protein" evidence="2">
    <location>
        <begin position="23"/>
        <end position="133"/>
    </location>
</feature>
<gene>
    <name evidence="3" type="ORF">WAB15_23805</name>
</gene>
<dbReference type="RefSeq" id="WP_407287488.1">
    <property type="nucleotide sequence ID" value="NZ_CP147982.1"/>
</dbReference>
<organism evidence="3 4">
    <name type="scientific">Streptomyces sirii</name>
    <dbReference type="NCBI Taxonomy" id="3127701"/>
    <lineage>
        <taxon>Bacteria</taxon>
        <taxon>Bacillati</taxon>
        <taxon>Actinomycetota</taxon>
        <taxon>Actinomycetes</taxon>
        <taxon>Kitasatosporales</taxon>
        <taxon>Streptomycetaceae</taxon>
        <taxon>Streptomyces</taxon>
    </lineage>
</organism>
<name>A0ABZ2QTJ4_9ACTN</name>
<dbReference type="Proteomes" id="UP001626628">
    <property type="component" value="Chromosome"/>
</dbReference>
<evidence type="ECO:0000256" key="1">
    <source>
        <dbReference type="SAM" id="MobiDB-lite"/>
    </source>
</evidence>
<accession>A0ABZ2QTJ4</accession>
<feature type="signal peptide" evidence="2">
    <location>
        <begin position="1"/>
        <end position="22"/>
    </location>
</feature>
<evidence type="ECO:0008006" key="5">
    <source>
        <dbReference type="Google" id="ProtNLM"/>
    </source>
</evidence>
<protein>
    <recommendedName>
        <fullName evidence="5">Secreted protein</fullName>
    </recommendedName>
</protein>
<evidence type="ECO:0000313" key="3">
    <source>
        <dbReference type="EMBL" id="WXK78766.1"/>
    </source>
</evidence>